<dbReference type="AlphaFoldDB" id="A0AAU9S9P7"/>
<reference evidence="3 4" key="1">
    <citation type="submission" date="2022-03" db="EMBL/GenBank/DDBJ databases">
        <authorList>
            <person name="Nunn A."/>
            <person name="Chopra R."/>
            <person name="Nunn A."/>
            <person name="Contreras Garrido A."/>
        </authorList>
    </citation>
    <scope>NUCLEOTIDE SEQUENCE [LARGE SCALE GENOMIC DNA]</scope>
</reference>
<dbReference type="EMBL" id="OU466860">
    <property type="protein sequence ID" value="CAH2058822.1"/>
    <property type="molecule type" value="Genomic_DNA"/>
</dbReference>
<organism evidence="3 4">
    <name type="scientific">Thlaspi arvense</name>
    <name type="common">Field penny-cress</name>
    <dbReference type="NCBI Taxonomy" id="13288"/>
    <lineage>
        <taxon>Eukaryota</taxon>
        <taxon>Viridiplantae</taxon>
        <taxon>Streptophyta</taxon>
        <taxon>Embryophyta</taxon>
        <taxon>Tracheophyta</taxon>
        <taxon>Spermatophyta</taxon>
        <taxon>Magnoliopsida</taxon>
        <taxon>eudicotyledons</taxon>
        <taxon>Gunneridae</taxon>
        <taxon>Pentapetalae</taxon>
        <taxon>rosids</taxon>
        <taxon>malvids</taxon>
        <taxon>Brassicales</taxon>
        <taxon>Brassicaceae</taxon>
        <taxon>Thlaspideae</taxon>
        <taxon>Thlaspi</taxon>
    </lineage>
</organism>
<dbReference type="InterPro" id="IPR001810">
    <property type="entry name" value="F-box_dom"/>
</dbReference>
<dbReference type="InterPro" id="IPR050232">
    <property type="entry name" value="FBL13/AtMIF1-like"/>
</dbReference>
<dbReference type="Gene3D" id="3.80.10.10">
    <property type="entry name" value="Ribonuclease Inhibitor"/>
    <property type="match status" value="1"/>
</dbReference>
<dbReference type="InterPro" id="IPR032675">
    <property type="entry name" value="LRR_dom_sf"/>
</dbReference>
<dbReference type="Proteomes" id="UP000836841">
    <property type="component" value="Chromosome 4"/>
</dbReference>
<dbReference type="SUPFAM" id="SSF52047">
    <property type="entry name" value="RNI-like"/>
    <property type="match status" value="1"/>
</dbReference>
<dbReference type="Gene3D" id="1.20.1280.50">
    <property type="match status" value="1"/>
</dbReference>
<feature type="domain" description="F-box/LRR-repeat protein 15/At3g58940/PEG3-like LRR" evidence="2">
    <location>
        <begin position="83"/>
        <end position="242"/>
    </location>
</feature>
<evidence type="ECO:0000259" key="1">
    <source>
        <dbReference type="Pfam" id="PF00646"/>
    </source>
</evidence>
<evidence type="ECO:0000259" key="2">
    <source>
        <dbReference type="Pfam" id="PF24758"/>
    </source>
</evidence>
<proteinExistence type="predicted"/>
<dbReference type="Pfam" id="PF00646">
    <property type="entry name" value="F-box"/>
    <property type="match status" value="1"/>
</dbReference>
<feature type="domain" description="F-box" evidence="1">
    <location>
        <begin position="4"/>
        <end position="43"/>
    </location>
</feature>
<dbReference type="CDD" id="cd22160">
    <property type="entry name" value="F-box_AtFBL13-like"/>
    <property type="match status" value="1"/>
</dbReference>
<dbReference type="PANTHER" id="PTHR31900:SF28">
    <property type="entry name" value="FBD DOMAIN-CONTAINING PROTEIN"/>
    <property type="match status" value="1"/>
</dbReference>
<sequence>MDRISELPDELVTKILSFAPMKVAVSTSVLSKRWEYLWMWVPKLEYIHYKNLSRDNNRSVAPTIESLSLGFDHALFQPEDIKLWVETAISRCVRELSIYCGPDYGGFEIALPSSLYTCKSLLALKLDGHSVLVDVPPTVCLPSLRTLQLEQVRCLNQDSLGSLLSCCPVLEDLAISRQVGDNLKTLAVIHPSLQRLTLLVDAFCPRDDGIGSVIDTPSLKYFKVEDPRPSFSYSIKHMPQLEEADIFVSKGLGEFVESITSVKRLSLQVFSDNEQESMYRSGIVFDQLEHLKLQCHRHNWSKLLVRLLDDSPKL</sequence>
<protein>
    <recommendedName>
        <fullName evidence="5">F-box domain-containing protein</fullName>
    </recommendedName>
</protein>
<dbReference type="InterPro" id="IPR055411">
    <property type="entry name" value="LRR_FXL15/At3g58940/PEG3-like"/>
</dbReference>
<name>A0AAU9S9P7_THLAR</name>
<dbReference type="InterPro" id="IPR053781">
    <property type="entry name" value="F-box_AtFBL13-like"/>
</dbReference>
<dbReference type="Pfam" id="PF24758">
    <property type="entry name" value="LRR_At5g56370"/>
    <property type="match status" value="1"/>
</dbReference>
<evidence type="ECO:0000313" key="4">
    <source>
        <dbReference type="Proteomes" id="UP000836841"/>
    </source>
</evidence>
<dbReference type="PANTHER" id="PTHR31900">
    <property type="entry name" value="F-BOX/RNI SUPERFAMILY PROTEIN-RELATED"/>
    <property type="match status" value="1"/>
</dbReference>
<dbReference type="InterPro" id="IPR036047">
    <property type="entry name" value="F-box-like_dom_sf"/>
</dbReference>
<keyword evidence="4" id="KW-1185">Reference proteome</keyword>
<gene>
    <name evidence="3" type="ORF">TAV2_LOCUS13617</name>
</gene>
<evidence type="ECO:0008006" key="5">
    <source>
        <dbReference type="Google" id="ProtNLM"/>
    </source>
</evidence>
<evidence type="ECO:0000313" key="3">
    <source>
        <dbReference type="EMBL" id="CAH2058822.1"/>
    </source>
</evidence>
<accession>A0AAU9S9P7</accession>
<dbReference type="SUPFAM" id="SSF81383">
    <property type="entry name" value="F-box domain"/>
    <property type="match status" value="1"/>
</dbReference>